<dbReference type="RefSeq" id="WP_285666878.1">
    <property type="nucleotide sequence ID" value="NZ_BSTX01000005.1"/>
</dbReference>
<dbReference type="AlphaFoldDB" id="A0A9W6WDB0"/>
<feature type="domain" description="Phage FDXHR zinc binding" evidence="1">
    <location>
        <begin position="3"/>
        <end position="49"/>
    </location>
</feature>
<dbReference type="EMBL" id="BSTX01000005">
    <property type="protein sequence ID" value="GLZ81426.1"/>
    <property type="molecule type" value="Genomic_DNA"/>
</dbReference>
<dbReference type="Proteomes" id="UP001165079">
    <property type="component" value="Unassembled WGS sequence"/>
</dbReference>
<protein>
    <recommendedName>
        <fullName evidence="1">Phage FDXHR zinc binding domain-containing protein</fullName>
    </recommendedName>
</protein>
<comment type="caution">
    <text evidence="2">The sequence shown here is derived from an EMBL/GenBank/DDBJ whole genome shotgun (WGS) entry which is preliminary data.</text>
</comment>
<proteinExistence type="predicted"/>
<sequence length="71" mass="7516">MTTCTDCSASWSGMRAAHCAGCHQTFATVADFDYHRSGRRSAPCDAPAAIGLAPNAHGYWGIPNPEEDTTT</sequence>
<dbReference type="InterPro" id="IPR058158">
    <property type="entry name" value="Phage_zn-bd_3"/>
</dbReference>
<evidence type="ECO:0000313" key="2">
    <source>
        <dbReference type="EMBL" id="GLZ81426.1"/>
    </source>
</evidence>
<evidence type="ECO:0000313" key="3">
    <source>
        <dbReference type="Proteomes" id="UP001165079"/>
    </source>
</evidence>
<accession>A0A9W6WDB0</accession>
<organism evidence="2 3">
    <name type="scientific">Actinorhabdospora filicis</name>
    <dbReference type="NCBI Taxonomy" id="1785913"/>
    <lineage>
        <taxon>Bacteria</taxon>
        <taxon>Bacillati</taxon>
        <taxon>Actinomycetota</taxon>
        <taxon>Actinomycetes</taxon>
        <taxon>Micromonosporales</taxon>
        <taxon>Micromonosporaceae</taxon>
        <taxon>Actinorhabdospora</taxon>
    </lineage>
</organism>
<dbReference type="Pfam" id="PF24071">
    <property type="entry name" value="Phage_zn_bind_3"/>
    <property type="match status" value="1"/>
</dbReference>
<name>A0A9W6WDB0_9ACTN</name>
<gene>
    <name evidence="2" type="ORF">Afil01_62330</name>
</gene>
<evidence type="ECO:0000259" key="1">
    <source>
        <dbReference type="Pfam" id="PF24071"/>
    </source>
</evidence>
<keyword evidence="3" id="KW-1185">Reference proteome</keyword>
<reference evidence="2" key="1">
    <citation type="submission" date="2023-03" db="EMBL/GenBank/DDBJ databases">
        <title>Actinorhabdospora filicis NBRC 111898.</title>
        <authorList>
            <person name="Ichikawa N."/>
            <person name="Sato H."/>
            <person name="Tonouchi N."/>
        </authorList>
    </citation>
    <scope>NUCLEOTIDE SEQUENCE</scope>
    <source>
        <strain evidence="2">NBRC 111898</strain>
    </source>
</reference>